<feature type="non-terminal residue" evidence="2">
    <location>
        <position position="117"/>
    </location>
</feature>
<feature type="compositionally biased region" description="Basic and acidic residues" evidence="1">
    <location>
        <begin position="108"/>
        <end position="117"/>
    </location>
</feature>
<dbReference type="AlphaFoldDB" id="A0A9W4T649"/>
<reference evidence="2" key="1">
    <citation type="submission" date="2022-08" db="EMBL/GenBank/DDBJ databases">
        <authorList>
            <person name="Kallberg Y."/>
            <person name="Tangrot J."/>
            <person name="Rosling A."/>
        </authorList>
    </citation>
    <scope>NUCLEOTIDE SEQUENCE</scope>
    <source>
        <strain evidence="2">Wild A</strain>
    </source>
</reference>
<feature type="non-terminal residue" evidence="2">
    <location>
        <position position="1"/>
    </location>
</feature>
<dbReference type="EMBL" id="CAMKVN010007717">
    <property type="protein sequence ID" value="CAI2191770.1"/>
    <property type="molecule type" value="Genomic_DNA"/>
</dbReference>
<comment type="caution">
    <text evidence="2">The sequence shown here is derived from an EMBL/GenBank/DDBJ whole genome shotgun (WGS) entry which is preliminary data.</text>
</comment>
<evidence type="ECO:0000313" key="2">
    <source>
        <dbReference type="EMBL" id="CAI2191770.1"/>
    </source>
</evidence>
<sequence length="117" mass="13409">MSAYHTYLQSNLNLISLTMSNNKKDTIDTIFDGLTNYQFARSFNLDVDDVEFHGSDENLESNVTLKPDAPHLLTSTIPFESSDIASFNDNIDSSLNYLPLDEYEQENQENKNENRNH</sequence>
<evidence type="ECO:0000256" key="1">
    <source>
        <dbReference type="SAM" id="MobiDB-lite"/>
    </source>
</evidence>
<gene>
    <name evidence="2" type="ORF">FWILDA_LOCUS15238</name>
</gene>
<protein>
    <submittedName>
        <fullName evidence="2">5984_t:CDS:1</fullName>
    </submittedName>
</protein>
<accession>A0A9W4T649</accession>
<dbReference type="Proteomes" id="UP001153678">
    <property type="component" value="Unassembled WGS sequence"/>
</dbReference>
<evidence type="ECO:0000313" key="3">
    <source>
        <dbReference type="Proteomes" id="UP001153678"/>
    </source>
</evidence>
<proteinExistence type="predicted"/>
<name>A0A9W4T649_9GLOM</name>
<keyword evidence="3" id="KW-1185">Reference proteome</keyword>
<organism evidence="2 3">
    <name type="scientific">Funneliformis geosporum</name>
    <dbReference type="NCBI Taxonomy" id="1117311"/>
    <lineage>
        <taxon>Eukaryota</taxon>
        <taxon>Fungi</taxon>
        <taxon>Fungi incertae sedis</taxon>
        <taxon>Mucoromycota</taxon>
        <taxon>Glomeromycotina</taxon>
        <taxon>Glomeromycetes</taxon>
        <taxon>Glomerales</taxon>
        <taxon>Glomeraceae</taxon>
        <taxon>Funneliformis</taxon>
    </lineage>
</organism>
<feature type="region of interest" description="Disordered" evidence="1">
    <location>
        <begin position="98"/>
        <end position="117"/>
    </location>
</feature>